<dbReference type="SUPFAM" id="SSF50985">
    <property type="entry name" value="RCC1/BLIP-II"/>
    <property type="match status" value="3"/>
</dbReference>
<dbReference type="InterPro" id="IPR009091">
    <property type="entry name" value="RCC1/BLIP-II"/>
</dbReference>
<feature type="domain" description="RCC1-like" evidence="2">
    <location>
        <begin position="563"/>
        <end position="889"/>
    </location>
</feature>
<dbReference type="Gene3D" id="2.130.10.30">
    <property type="entry name" value="Regulator of chromosome condensation 1/beta-lactamase-inhibitor protein II"/>
    <property type="match status" value="4"/>
</dbReference>
<comment type="caution">
    <text evidence="3">The sequence shown here is derived from an EMBL/GenBank/DDBJ whole genome shotgun (WGS) entry which is preliminary data.</text>
</comment>
<evidence type="ECO:0000259" key="2">
    <source>
        <dbReference type="Pfam" id="PF25390"/>
    </source>
</evidence>
<name>A0A6N7M402_9GAMM</name>
<evidence type="ECO:0000313" key="3">
    <source>
        <dbReference type="EMBL" id="MQX54900.1"/>
    </source>
</evidence>
<dbReference type="PRINTS" id="PR00633">
    <property type="entry name" value="RCCNDNSATION"/>
</dbReference>
<evidence type="ECO:0000313" key="4">
    <source>
        <dbReference type="Proteomes" id="UP000469421"/>
    </source>
</evidence>
<dbReference type="Pfam" id="PF25390">
    <property type="entry name" value="WD40_RLD"/>
    <property type="match status" value="1"/>
</dbReference>
<dbReference type="InterPro" id="IPR058923">
    <property type="entry name" value="RCC1-like_dom"/>
</dbReference>
<keyword evidence="1" id="KW-0677">Repeat</keyword>
<organism evidence="3 4">
    <name type="scientific">Alcanivorax sediminis</name>
    <dbReference type="NCBI Taxonomy" id="2663008"/>
    <lineage>
        <taxon>Bacteria</taxon>
        <taxon>Pseudomonadati</taxon>
        <taxon>Pseudomonadota</taxon>
        <taxon>Gammaproteobacteria</taxon>
        <taxon>Oceanospirillales</taxon>
        <taxon>Alcanivoracaceae</taxon>
        <taxon>Alcanivorax</taxon>
    </lineage>
</organism>
<sequence>MRIKTPVLTCSSSVKGGTMNWASLGKPPIQQPLTILFIGALVSACGGGGGGGSAAGNNTSSVGIKPATPEIFTVYQNKVPSTGKDYVLEIAGVSLENTSAVAVNGEPAELLIAADSQLRFVAPGVAAGEGQTEISVTTGGQTLYTHVNYDAPIDQVSKVSVGRSHSCLLRDSKQIYCWGRNTSGIAAANYDPDIVYVPTRISKYNASLTALSVVDVATGDYHTCVALENGAVECWGQDSRGQMGNSSTSGSAIPLAVDGISNATKVSAGERHSCALLATGALTCWGEWASGVDIGDGDTPASTPIDGITKVATAIASGAAHVCALLDNGAVECGGNNQFFQLSDGSLDGSSAAKSATAIASASNHTCALLENDDVVCWGYNGNGSLGSNSFVGASSAAPQKVDGIDGLTPDTTAIAISANCAAMETGALKCWGENDYGIVGDGTTEHRLSPVAVIGLDGVNRSVAKVTNNANRTCATLETGGVMCWGYALYGRLGLGNWDSQSSPRPVSLFNGTDAHAIALDMGQDGGCAIDTSGALSCWGTNDNGVLGTGQNQTALEFTDTPMAVSGIDGISATATHISRGYSSACAVLSTGAVQCWGYNDYGMLGQDPNISKNASPTNVYGLDGTTKATAVAIGYSHACALMETGAVKCWGENYDGQLGIDSTVTTESYQPVDVTSLDGVTARATQIDVGEYNSCALLDTGAVKCWGSNSDGRLGVGDDQVYQLDTPTVVAGIDGSSDASRAKSLSLEWNHGCAVMKNGSVRCWGANGSGQLGDGLTENAYTPVEVQGLPSATDVSVGSDFTCARLSNSGAKCWGSNSDGTLGRGNQLDSATPATVIGFNGDNAALAALSVGERNACGLMTNGALMCWGRSSTGALGNDYLKNNEPTMELMAESPTGIIIGF</sequence>
<dbReference type="InterPro" id="IPR051210">
    <property type="entry name" value="Ub_ligase/GEF_domain"/>
</dbReference>
<protein>
    <recommendedName>
        <fullName evidence="2">RCC1-like domain-containing protein</fullName>
    </recommendedName>
</protein>
<dbReference type="PROSITE" id="PS50012">
    <property type="entry name" value="RCC1_3"/>
    <property type="match status" value="10"/>
</dbReference>
<dbReference type="AlphaFoldDB" id="A0A6N7M402"/>
<gene>
    <name evidence="3" type="ORF">GFN93_16780</name>
</gene>
<dbReference type="Proteomes" id="UP000469421">
    <property type="component" value="Unassembled WGS sequence"/>
</dbReference>
<dbReference type="Pfam" id="PF13540">
    <property type="entry name" value="RCC1_2"/>
    <property type="match status" value="4"/>
</dbReference>
<dbReference type="PANTHER" id="PTHR22870">
    <property type="entry name" value="REGULATOR OF CHROMOSOME CONDENSATION"/>
    <property type="match status" value="1"/>
</dbReference>
<keyword evidence="4" id="KW-1185">Reference proteome</keyword>
<evidence type="ECO:0000256" key="1">
    <source>
        <dbReference type="ARBA" id="ARBA00022737"/>
    </source>
</evidence>
<proteinExistence type="predicted"/>
<dbReference type="InterPro" id="IPR000408">
    <property type="entry name" value="Reg_chr_condens"/>
</dbReference>
<dbReference type="PANTHER" id="PTHR22870:SF408">
    <property type="entry name" value="OS09G0560450 PROTEIN"/>
    <property type="match status" value="1"/>
</dbReference>
<reference evidence="3 4" key="1">
    <citation type="submission" date="2019-10" db="EMBL/GenBank/DDBJ databases">
        <title>Alcanivorax sp.PA15-N-34 draft genome sequence.</title>
        <authorList>
            <person name="Liao X."/>
            <person name="Shao Z."/>
        </authorList>
    </citation>
    <scope>NUCLEOTIDE SEQUENCE [LARGE SCALE GENOMIC DNA]</scope>
    <source>
        <strain evidence="3 4">PA15-N-34</strain>
    </source>
</reference>
<accession>A0A6N7M402</accession>
<dbReference type="EMBL" id="WIRE01000004">
    <property type="protein sequence ID" value="MQX54900.1"/>
    <property type="molecule type" value="Genomic_DNA"/>
</dbReference>